<sequence>MKNRKVLVVFLVVQFVGITCLALWPHAPSAMGIPMWGTALILLCPGNFLGGWLIQSLLWRGPLGLVALGLLSALTAVVINGIIWFAIVKLFRLVFNRGSKGAGVTAA</sequence>
<evidence type="ECO:0000313" key="3">
    <source>
        <dbReference type="Proteomes" id="UP000000343"/>
    </source>
</evidence>
<dbReference type="EMBL" id="CP002480">
    <property type="protein sequence ID" value="ADW69027.1"/>
    <property type="molecule type" value="Genomic_DNA"/>
</dbReference>
<accession>E8X0S6</accession>
<dbReference type="KEGG" id="acm:AciX9_1981"/>
<dbReference type="PaxDb" id="1198114-AciX9_1981"/>
<name>E8X0S6_GRATM</name>
<dbReference type="HOGENOM" id="CLU_2206319_0_0_0"/>
<evidence type="ECO:0000256" key="1">
    <source>
        <dbReference type="SAM" id="Phobius"/>
    </source>
</evidence>
<evidence type="ECO:0000313" key="2">
    <source>
        <dbReference type="EMBL" id="ADW69027.1"/>
    </source>
</evidence>
<dbReference type="Proteomes" id="UP000000343">
    <property type="component" value="Chromosome"/>
</dbReference>
<gene>
    <name evidence="2" type="ordered locus">AciX9_1981</name>
</gene>
<keyword evidence="3" id="KW-1185">Reference proteome</keyword>
<keyword evidence="1" id="KW-0472">Membrane</keyword>
<organism evidence="3">
    <name type="scientific">Granulicella tundricola (strain ATCC BAA-1859 / DSM 23138 / MP5ACTX9)</name>
    <dbReference type="NCBI Taxonomy" id="1198114"/>
    <lineage>
        <taxon>Bacteria</taxon>
        <taxon>Pseudomonadati</taxon>
        <taxon>Acidobacteriota</taxon>
        <taxon>Terriglobia</taxon>
        <taxon>Terriglobales</taxon>
        <taxon>Acidobacteriaceae</taxon>
        <taxon>Granulicella</taxon>
    </lineage>
</organism>
<keyword evidence="1" id="KW-1133">Transmembrane helix</keyword>
<proteinExistence type="predicted"/>
<dbReference type="AlphaFoldDB" id="E8X0S6"/>
<feature type="transmembrane region" description="Helical" evidence="1">
    <location>
        <begin position="7"/>
        <end position="27"/>
    </location>
</feature>
<feature type="transmembrane region" description="Helical" evidence="1">
    <location>
        <begin position="65"/>
        <end position="87"/>
    </location>
</feature>
<reference evidence="3" key="1">
    <citation type="submission" date="2011-01" db="EMBL/GenBank/DDBJ databases">
        <title>Complete sequence of chromosome of Acidobacterium sp. MP5ACTX9.</title>
        <authorList>
            <consortium name="US DOE Joint Genome Institute"/>
            <person name="Lucas S."/>
            <person name="Copeland A."/>
            <person name="Lapidus A."/>
            <person name="Cheng J.-F."/>
            <person name="Goodwin L."/>
            <person name="Pitluck S."/>
            <person name="Teshima H."/>
            <person name="Detter J.C."/>
            <person name="Han C."/>
            <person name="Tapia R."/>
            <person name="Land M."/>
            <person name="Hauser L."/>
            <person name="Kyrpides N."/>
            <person name="Ivanova N."/>
            <person name="Ovchinnikova G."/>
            <person name="Pagani I."/>
            <person name="Rawat S.R."/>
            <person name="Mannisto M."/>
            <person name="Haggblom M.M."/>
            <person name="Woyke T."/>
        </authorList>
    </citation>
    <scope>NUCLEOTIDE SEQUENCE [LARGE SCALE GENOMIC DNA]</scope>
    <source>
        <strain evidence="3">MP5ACTX9</strain>
    </source>
</reference>
<protein>
    <submittedName>
        <fullName evidence="2">EmrB/QacA family drug resistance transporter</fullName>
    </submittedName>
</protein>
<feature type="transmembrane region" description="Helical" evidence="1">
    <location>
        <begin position="33"/>
        <end position="53"/>
    </location>
</feature>
<keyword evidence="1" id="KW-0812">Transmembrane</keyword>